<dbReference type="InterPro" id="IPR005467">
    <property type="entry name" value="His_kinase_dom"/>
</dbReference>
<dbReference type="Pfam" id="PF00072">
    <property type="entry name" value="Response_reg"/>
    <property type="match status" value="1"/>
</dbReference>
<dbReference type="CDD" id="cd17574">
    <property type="entry name" value="REC_OmpR"/>
    <property type="match status" value="1"/>
</dbReference>
<dbReference type="EMBL" id="CP134536">
    <property type="protein sequence ID" value="WNH11891.1"/>
    <property type="molecule type" value="Genomic_DNA"/>
</dbReference>
<dbReference type="SMART" id="SM00388">
    <property type="entry name" value="HisKA"/>
    <property type="match status" value="1"/>
</dbReference>
<dbReference type="PROSITE" id="PS01124">
    <property type="entry name" value="HTH_ARAC_FAMILY_2"/>
    <property type="match status" value="1"/>
</dbReference>
<dbReference type="InterPro" id="IPR009057">
    <property type="entry name" value="Homeodomain-like_sf"/>
</dbReference>
<dbReference type="InterPro" id="IPR015943">
    <property type="entry name" value="WD40/YVTN_repeat-like_dom_sf"/>
</dbReference>
<feature type="domain" description="HTH araC/xylS-type" evidence="8">
    <location>
        <begin position="1295"/>
        <end position="1394"/>
    </location>
</feature>
<dbReference type="InterPro" id="IPR036890">
    <property type="entry name" value="HATPase_C_sf"/>
</dbReference>
<dbReference type="SMART" id="SM00387">
    <property type="entry name" value="HATPase_c"/>
    <property type="match status" value="1"/>
</dbReference>
<dbReference type="InterPro" id="IPR018062">
    <property type="entry name" value="HTH_AraC-typ_CS"/>
</dbReference>
<dbReference type="SMART" id="SM00342">
    <property type="entry name" value="HTH_ARAC"/>
    <property type="match status" value="1"/>
</dbReference>
<evidence type="ECO:0000259" key="10">
    <source>
        <dbReference type="PROSITE" id="PS50110"/>
    </source>
</evidence>
<keyword evidence="5" id="KW-0238">DNA-binding</keyword>
<keyword evidence="3 7" id="KW-0597">Phosphoprotein</keyword>
<evidence type="ECO:0000259" key="9">
    <source>
        <dbReference type="PROSITE" id="PS50109"/>
    </source>
</evidence>
<evidence type="ECO:0000313" key="12">
    <source>
        <dbReference type="Proteomes" id="UP001303407"/>
    </source>
</evidence>
<dbReference type="SUPFAM" id="SSF46689">
    <property type="entry name" value="Homeodomain-like"/>
    <property type="match status" value="1"/>
</dbReference>
<dbReference type="InterPro" id="IPR011006">
    <property type="entry name" value="CheY-like_superfamily"/>
</dbReference>
<evidence type="ECO:0000313" key="11">
    <source>
        <dbReference type="EMBL" id="WNH11891.1"/>
    </source>
</evidence>
<feature type="modified residue" description="4-aspartylphosphate" evidence="7">
    <location>
        <position position="1195"/>
    </location>
</feature>
<dbReference type="InterPro" id="IPR011123">
    <property type="entry name" value="Y_Y_Y"/>
</dbReference>
<evidence type="ECO:0000256" key="1">
    <source>
        <dbReference type="ARBA" id="ARBA00000085"/>
    </source>
</evidence>
<proteinExistence type="predicted"/>
<dbReference type="InterPro" id="IPR011110">
    <property type="entry name" value="Reg_prop"/>
</dbReference>
<dbReference type="PROSITE" id="PS50110">
    <property type="entry name" value="RESPONSE_REGULATORY"/>
    <property type="match status" value="1"/>
</dbReference>
<dbReference type="SUPFAM" id="SSF52172">
    <property type="entry name" value="CheY-like"/>
    <property type="match status" value="1"/>
</dbReference>
<evidence type="ECO:0000256" key="2">
    <source>
        <dbReference type="ARBA" id="ARBA00012438"/>
    </source>
</evidence>
<dbReference type="Pfam" id="PF07495">
    <property type="entry name" value="Y_Y_Y"/>
    <property type="match status" value="1"/>
</dbReference>
<evidence type="ECO:0000256" key="3">
    <source>
        <dbReference type="ARBA" id="ARBA00022553"/>
    </source>
</evidence>
<name>A0ABY9Y0Y7_9FLAO</name>
<dbReference type="InterPro" id="IPR001789">
    <property type="entry name" value="Sig_transdc_resp-reg_receiver"/>
</dbReference>
<dbReference type="EC" id="2.7.13.3" evidence="2"/>
<dbReference type="RefSeq" id="WP_415861872.1">
    <property type="nucleotide sequence ID" value="NZ_CP134536.1"/>
</dbReference>
<dbReference type="InterPro" id="IPR013783">
    <property type="entry name" value="Ig-like_fold"/>
</dbReference>
<dbReference type="InterPro" id="IPR004358">
    <property type="entry name" value="Sig_transdc_His_kin-like_C"/>
</dbReference>
<dbReference type="Gene3D" id="2.60.40.10">
    <property type="entry name" value="Immunoglobulins"/>
    <property type="match status" value="1"/>
</dbReference>
<dbReference type="PROSITE" id="PS50109">
    <property type="entry name" value="HIS_KIN"/>
    <property type="match status" value="1"/>
</dbReference>
<dbReference type="Pfam" id="PF00512">
    <property type="entry name" value="HisKA"/>
    <property type="match status" value="1"/>
</dbReference>
<comment type="catalytic activity">
    <reaction evidence="1">
        <text>ATP + protein L-histidine = ADP + protein N-phospho-L-histidine.</text>
        <dbReference type="EC" id="2.7.13.3"/>
    </reaction>
</comment>
<dbReference type="Gene3D" id="2.130.10.10">
    <property type="entry name" value="YVTN repeat-like/Quinoprotein amine dehydrogenase"/>
    <property type="match status" value="3"/>
</dbReference>
<dbReference type="SUPFAM" id="SSF47384">
    <property type="entry name" value="Homodimeric domain of signal transducing histidine kinase"/>
    <property type="match status" value="1"/>
</dbReference>
<evidence type="ECO:0000256" key="7">
    <source>
        <dbReference type="PROSITE-ProRule" id="PRU00169"/>
    </source>
</evidence>
<dbReference type="InterPro" id="IPR003661">
    <property type="entry name" value="HisK_dim/P_dom"/>
</dbReference>
<feature type="domain" description="Response regulatory" evidence="10">
    <location>
        <begin position="1147"/>
        <end position="1262"/>
    </location>
</feature>
<dbReference type="PRINTS" id="PR00344">
    <property type="entry name" value="BCTRLSENSOR"/>
</dbReference>
<reference evidence="11 12" key="1">
    <citation type="submission" date="2023-09" db="EMBL/GenBank/DDBJ databases">
        <title>Thalassobella suaedae gen. nov., sp. nov., a marine bacterium of the family Flavobacteriaceae isolated from a halophyte Suaeda japonica.</title>
        <authorList>
            <person name="Lee S.Y."/>
            <person name="Hwang C.Y."/>
        </authorList>
    </citation>
    <scope>NUCLEOTIDE SEQUENCE [LARGE SCALE GENOMIC DNA]</scope>
    <source>
        <strain evidence="11 12">HL-DH10</strain>
    </source>
</reference>
<dbReference type="Pfam" id="PF02518">
    <property type="entry name" value="HATPase_c"/>
    <property type="match status" value="1"/>
</dbReference>
<dbReference type="CDD" id="cd00082">
    <property type="entry name" value="HisKA"/>
    <property type="match status" value="1"/>
</dbReference>
<gene>
    <name evidence="11" type="ORF">RHP49_13410</name>
</gene>
<dbReference type="InterPro" id="IPR003594">
    <property type="entry name" value="HATPase_dom"/>
</dbReference>
<dbReference type="SUPFAM" id="SSF63829">
    <property type="entry name" value="Calcium-dependent phosphotriesterase"/>
    <property type="match status" value="2"/>
</dbReference>
<evidence type="ECO:0000259" key="8">
    <source>
        <dbReference type="PROSITE" id="PS01124"/>
    </source>
</evidence>
<dbReference type="PANTHER" id="PTHR43547">
    <property type="entry name" value="TWO-COMPONENT HISTIDINE KINASE"/>
    <property type="match status" value="1"/>
</dbReference>
<dbReference type="Pfam" id="PF12833">
    <property type="entry name" value="HTH_18"/>
    <property type="match status" value="1"/>
</dbReference>
<evidence type="ECO:0000256" key="6">
    <source>
        <dbReference type="ARBA" id="ARBA00023163"/>
    </source>
</evidence>
<dbReference type="Gene3D" id="1.10.287.130">
    <property type="match status" value="1"/>
</dbReference>
<dbReference type="PANTHER" id="PTHR43547:SF2">
    <property type="entry name" value="HYBRID SIGNAL TRANSDUCTION HISTIDINE KINASE C"/>
    <property type="match status" value="1"/>
</dbReference>
<dbReference type="Proteomes" id="UP001303407">
    <property type="component" value="Chromosome"/>
</dbReference>
<evidence type="ECO:0000256" key="5">
    <source>
        <dbReference type="ARBA" id="ARBA00023125"/>
    </source>
</evidence>
<dbReference type="PROSITE" id="PS00041">
    <property type="entry name" value="HTH_ARAC_FAMILY_1"/>
    <property type="match status" value="1"/>
</dbReference>
<accession>A0ABY9Y0Y7</accession>
<dbReference type="InterPro" id="IPR036097">
    <property type="entry name" value="HisK_dim/P_sf"/>
</dbReference>
<dbReference type="Pfam" id="PF07494">
    <property type="entry name" value="Reg_prop"/>
    <property type="match status" value="7"/>
</dbReference>
<dbReference type="SMART" id="SM00448">
    <property type="entry name" value="REC"/>
    <property type="match status" value="1"/>
</dbReference>
<dbReference type="Gene3D" id="3.40.50.2300">
    <property type="match status" value="1"/>
</dbReference>
<keyword evidence="4" id="KW-0805">Transcription regulation</keyword>
<dbReference type="SUPFAM" id="SSF101898">
    <property type="entry name" value="NHL repeat"/>
    <property type="match status" value="1"/>
</dbReference>
<keyword evidence="6" id="KW-0804">Transcription</keyword>
<sequence length="1398" mass="159847">MLISRYNRGIVFLFFLLFSSTKSFCQYQNLKFENLDTAEGLSSSTSTEIFQDSEGFMWFGTIDGLNRYDGYSFEIYRPILNDSTSISNNRISSIVEDSNGFLWIGTSNGLNFFDKKQEKFSRISLHNRSTNFVDQGEIINDLLFDEVSETLWVATKNGVVRLNLKNQSTPYSDTINFSHYININNNLQTIDNNDVTAIIQDKEGEIWAVTEGNYLNKYHPKKDLFTRVLIDIPNSYELNHIPKSILVDSDGDFWIGNNLSMLVFWDRSKNAFIQLTPVKVNIPIFHMYQDKKGVIWIATDGDGIYLYDKKKGLLQHISHSPLNSFSLPNNQPSNIMEDKDGIFWIATYNKGVSKLVLSKSAFGHYFYESDNPKGLSAKIAQAVLQDNEGRIWIGTDGGGLNLFDEKTNSFKHFKANANKTGISSNKIVNLVESFDGTIWVCTWDGGLNKFNPTTEIAEQFKYESNNPYTIGQNTVWCAVEDSEKRLWLGTQSEGLNLFDYKTKRFYKFKSIQGAKNNLISNLVFSIFIDSKNRLLIGTSLGLSVVELDKISDYIPDEIDFIELKEKLIQGTRVNYITEDHLGNIWIGTDIALHHLDSNLKFVKSYSTVDGLPNNLILGIAESNQNNLWITTKGGLSKFNIDEDKFYNYNIQDGVQGMEFQSKSIEKLKDGRILAGGINGFNLFDPNKIIERPENLKPIITRFKLFNEIIKPGQKLDNRVVIKESIASTNSVELKYDEGYLSFEFVAFHYENQRRVKYRYRMKGIHNDFINAGDNRLANYSSIPPGEYEFQVKASIDGQWDNAESSNIKIHVLPPPWKTWWAYLLYVLFFIVLLRFGMHYYTKMVKEEKEHELDQMKLQFFINVSHELRTPLTLILNPVDKIISSFNNPEIVKSSAYTLQRSARRLYYLVNQLLDFRKLDLGKVPLKLVHGDLVKFSEDVYKLFEGLAKTKGIKYKFKSSFKELPVNFDPDKVEKIITNLISNALKYTNEGGSVKLLISKPNASKKHLFSKILNKKISEEFVQIEIKDTGIGFKKEQLKDVFGRFVNAGNTKTGMGIGLNITQGLVKIHGGEIFVESKHEEGTVFTVLLPLNLKNEHSESIDGANKYINEFDLTSVQSAEYEIEAYAESIDERIQNTDSNSGGKKKQVILVVEDNKELRKHLVYEFGNSFKIMEAVNGVDGLEKIKKYHPDLVISDVMMPKMDGFELCRLVKTEIEICHIPIILLTARSLEEDRIEGYNTGADEYLPKPFNINILRARVKNLLEAKKRLRDRFASIGGVVPSSEITSNSLDEAFLDKATKAIMDNISDPDYKLDNLLNEIGTGRSQFYRKINSITGQNPSNFIRTIRLKHASELLLKNEFSIKEITHMTGFNSTAYFSKTFRELFGLTPTEYLEKKLKD</sequence>
<dbReference type="Gene3D" id="3.30.565.10">
    <property type="entry name" value="Histidine kinase-like ATPase, C-terminal domain"/>
    <property type="match status" value="1"/>
</dbReference>
<dbReference type="Gene3D" id="1.10.10.60">
    <property type="entry name" value="Homeodomain-like"/>
    <property type="match status" value="1"/>
</dbReference>
<feature type="domain" description="Histidine kinase" evidence="9">
    <location>
        <begin position="862"/>
        <end position="1092"/>
    </location>
</feature>
<dbReference type="InterPro" id="IPR018060">
    <property type="entry name" value="HTH_AraC"/>
</dbReference>
<keyword evidence="12" id="KW-1185">Reference proteome</keyword>
<protein>
    <recommendedName>
        <fullName evidence="2">histidine kinase</fullName>
        <ecNumber evidence="2">2.7.13.3</ecNumber>
    </recommendedName>
</protein>
<dbReference type="SUPFAM" id="SSF55874">
    <property type="entry name" value="ATPase domain of HSP90 chaperone/DNA topoisomerase II/histidine kinase"/>
    <property type="match status" value="1"/>
</dbReference>
<evidence type="ECO:0000256" key="4">
    <source>
        <dbReference type="ARBA" id="ARBA00023015"/>
    </source>
</evidence>
<organism evidence="11 12">
    <name type="scientific">Thalassobellus suaedae</name>
    <dbReference type="NCBI Taxonomy" id="3074124"/>
    <lineage>
        <taxon>Bacteria</taxon>
        <taxon>Pseudomonadati</taxon>
        <taxon>Bacteroidota</taxon>
        <taxon>Flavobacteriia</taxon>
        <taxon>Flavobacteriales</taxon>
        <taxon>Flavobacteriaceae</taxon>
        <taxon>Thalassobellus</taxon>
    </lineage>
</organism>